<accession>A0ABP9NZG9</accession>
<evidence type="ECO:0000313" key="1">
    <source>
        <dbReference type="EMBL" id="GAA5137389.1"/>
    </source>
</evidence>
<protein>
    <submittedName>
        <fullName evidence="1">Uncharacterized protein</fullName>
    </submittedName>
</protein>
<dbReference type="Proteomes" id="UP001499852">
    <property type="component" value="Unassembled WGS sequence"/>
</dbReference>
<evidence type="ECO:0000313" key="2">
    <source>
        <dbReference type="Proteomes" id="UP001499852"/>
    </source>
</evidence>
<comment type="caution">
    <text evidence="1">The sequence shown here is derived from an EMBL/GenBank/DDBJ whole genome shotgun (WGS) entry which is preliminary data.</text>
</comment>
<dbReference type="RefSeq" id="WP_345735660.1">
    <property type="nucleotide sequence ID" value="NZ_BAABIA010000003.1"/>
</dbReference>
<proteinExistence type="predicted"/>
<name>A0ABP9NZG9_9BACT</name>
<organism evidence="1 2">
    <name type="scientific">Prosthecobacter algae</name>
    <dbReference type="NCBI Taxonomy" id="1144682"/>
    <lineage>
        <taxon>Bacteria</taxon>
        <taxon>Pseudomonadati</taxon>
        <taxon>Verrucomicrobiota</taxon>
        <taxon>Verrucomicrobiia</taxon>
        <taxon>Verrucomicrobiales</taxon>
        <taxon>Verrucomicrobiaceae</taxon>
        <taxon>Prosthecobacter</taxon>
    </lineage>
</organism>
<gene>
    <name evidence="1" type="ORF">GCM10023213_13990</name>
</gene>
<dbReference type="EMBL" id="BAABIA010000003">
    <property type="protein sequence ID" value="GAA5137389.1"/>
    <property type="molecule type" value="Genomic_DNA"/>
</dbReference>
<keyword evidence="2" id="KW-1185">Reference proteome</keyword>
<reference evidence="2" key="1">
    <citation type="journal article" date="2019" name="Int. J. Syst. Evol. Microbiol.">
        <title>The Global Catalogue of Microorganisms (GCM) 10K type strain sequencing project: providing services to taxonomists for standard genome sequencing and annotation.</title>
        <authorList>
            <consortium name="The Broad Institute Genomics Platform"/>
            <consortium name="The Broad Institute Genome Sequencing Center for Infectious Disease"/>
            <person name="Wu L."/>
            <person name="Ma J."/>
        </authorList>
    </citation>
    <scope>NUCLEOTIDE SEQUENCE [LARGE SCALE GENOMIC DNA]</scope>
    <source>
        <strain evidence="2">JCM 18053</strain>
    </source>
</reference>
<sequence length="74" mass="8133">MKDDIKKWLGDSRCKALNKQTDGRFNERLDAVIAQGPPNAPTGALWLLVLCGSRPCPADLKRWGEDTAKPKAKA</sequence>